<dbReference type="Pfam" id="PF18545">
    <property type="entry name" value="HalOD1"/>
    <property type="match status" value="1"/>
</dbReference>
<evidence type="ECO:0000259" key="2">
    <source>
        <dbReference type="Pfam" id="PF18545"/>
    </source>
</evidence>
<organism evidence="3 4">
    <name type="scientific">Halosolutus amylolyticus</name>
    <dbReference type="NCBI Taxonomy" id="2932267"/>
    <lineage>
        <taxon>Archaea</taxon>
        <taxon>Methanobacteriati</taxon>
        <taxon>Methanobacteriota</taxon>
        <taxon>Stenosarchaea group</taxon>
        <taxon>Halobacteria</taxon>
        <taxon>Halobacteriales</taxon>
        <taxon>Natrialbaceae</taxon>
        <taxon>Halosolutus</taxon>
    </lineage>
</organism>
<evidence type="ECO:0000256" key="1">
    <source>
        <dbReference type="SAM" id="MobiDB-lite"/>
    </source>
</evidence>
<dbReference type="InterPro" id="IPR040624">
    <property type="entry name" value="HalOD1"/>
</dbReference>
<name>A0ABD5PNQ4_9EURY</name>
<dbReference type="Proteomes" id="UP001595898">
    <property type="component" value="Unassembled WGS sequence"/>
</dbReference>
<gene>
    <name evidence="3" type="ORF">ACFO5R_09585</name>
</gene>
<dbReference type="AlphaFoldDB" id="A0ABD5PNQ4"/>
<evidence type="ECO:0000313" key="4">
    <source>
        <dbReference type="Proteomes" id="UP001595898"/>
    </source>
</evidence>
<comment type="caution">
    <text evidence="3">The sequence shown here is derived from an EMBL/GenBank/DDBJ whole genome shotgun (WGS) entry which is preliminary data.</text>
</comment>
<dbReference type="EMBL" id="JBHSFA010000005">
    <property type="protein sequence ID" value="MFC4542179.1"/>
    <property type="molecule type" value="Genomic_DNA"/>
</dbReference>
<sequence>MRTSDRTAGQSDPPFTDDPDPSIRVIGAVADALGIDPIECPPLYEVTDPSALNELFRGKEDANGRVRFEYAGYVVLVNSDGSVTLLELDDSDEFEPDTDG</sequence>
<proteinExistence type="predicted"/>
<accession>A0ABD5PNQ4</accession>
<protein>
    <submittedName>
        <fullName evidence="3">HalOD1 output domain-containing protein</fullName>
    </submittedName>
</protein>
<feature type="compositionally biased region" description="Polar residues" evidence="1">
    <location>
        <begin position="1"/>
        <end position="10"/>
    </location>
</feature>
<dbReference type="RefSeq" id="WP_265339276.1">
    <property type="nucleotide sequence ID" value="NZ_JALIQP010000004.1"/>
</dbReference>
<evidence type="ECO:0000313" key="3">
    <source>
        <dbReference type="EMBL" id="MFC4542179.1"/>
    </source>
</evidence>
<feature type="domain" description="Halobacterial output" evidence="2">
    <location>
        <begin position="18"/>
        <end position="84"/>
    </location>
</feature>
<feature type="region of interest" description="Disordered" evidence="1">
    <location>
        <begin position="1"/>
        <end position="22"/>
    </location>
</feature>
<reference evidence="3 4" key="1">
    <citation type="journal article" date="2019" name="Int. J. Syst. Evol. Microbiol.">
        <title>The Global Catalogue of Microorganisms (GCM) 10K type strain sequencing project: providing services to taxonomists for standard genome sequencing and annotation.</title>
        <authorList>
            <consortium name="The Broad Institute Genomics Platform"/>
            <consortium name="The Broad Institute Genome Sequencing Center for Infectious Disease"/>
            <person name="Wu L."/>
            <person name="Ma J."/>
        </authorList>
    </citation>
    <scope>NUCLEOTIDE SEQUENCE [LARGE SCALE GENOMIC DNA]</scope>
    <source>
        <strain evidence="3 4">WLHS5</strain>
    </source>
</reference>
<keyword evidence="4" id="KW-1185">Reference proteome</keyword>